<dbReference type="PANTHER" id="PTHR43669:SF3">
    <property type="entry name" value="ALCOHOL DEHYDROGENASE, PUTATIVE (AFU_ORTHOLOGUE AFUA_3G03445)-RELATED"/>
    <property type="match status" value="1"/>
</dbReference>
<dbReference type="RefSeq" id="WP_262843171.1">
    <property type="nucleotide sequence ID" value="NZ_JANZYP010000016.1"/>
</dbReference>
<sequence length="254" mass="26283">MSEYAGKKAVITGGTIGIGLATAAALTEGGAEVVLTGRNERNLQAARRELGPRAHVVRSDTSSMADIDTLAALVRDRLGQVDLVFVNAGIALLEPLGQVTEKTYDQTFDVNAKGAYFTAQRLAPLVREGGSLVFTTSIANGSGTPGMSVYAGTKAALRSFTKVLAAELLPRGIRVNAVSPGFISTPTMGAAEATPEERAAFERLGDRITPMGRHGSVHEVTAAVLFLAFGATFTTGAELTVDGGLAHRLTPAGA</sequence>
<dbReference type="InterPro" id="IPR057326">
    <property type="entry name" value="KR_dom"/>
</dbReference>
<gene>
    <name evidence="4" type="ORF">ACFO8L_29165</name>
</gene>
<accession>A0ABV9EP22</accession>
<evidence type="ECO:0000313" key="5">
    <source>
        <dbReference type="Proteomes" id="UP001595891"/>
    </source>
</evidence>
<dbReference type="PRINTS" id="PR00081">
    <property type="entry name" value="GDHRDH"/>
</dbReference>
<feature type="domain" description="Ketoreductase" evidence="3">
    <location>
        <begin position="7"/>
        <end position="181"/>
    </location>
</feature>
<name>A0ABV9EP22_9ACTN</name>
<dbReference type="PANTHER" id="PTHR43669">
    <property type="entry name" value="5-KETO-D-GLUCONATE 5-REDUCTASE"/>
    <property type="match status" value="1"/>
</dbReference>
<dbReference type="SMART" id="SM00822">
    <property type="entry name" value="PKS_KR"/>
    <property type="match status" value="1"/>
</dbReference>
<evidence type="ECO:0000256" key="1">
    <source>
        <dbReference type="ARBA" id="ARBA00006484"/>
    </source>
</evidence>
<reference evidence="5" key="1">
    <citation type="journal article" date="2019" name="Int. J. Syst. Evol. Microbiol.">
        <title>The Global Catalogue of Microorganisms (GCM) 10K type strain sequencing project: providing services to taxonomists for standard genome sequencing and annotation.</title>
        <authorList>
            <consortium name="The Broad Institute Genomics Platform"/>
            <consortium name="The Broad Institute Genome Sequencing Center for Infectious Disease"/>
            <person name="Wu L."/>
            <person name="Ma J."/>
        </authorList>
    </citation>
    <scope>NUCLEOTIDE SEQUENCE [LARGE SCALE GENOMIC DNA]</scope>
    <source>
        <strain evidence="5">CCUG 49560</strain>
    </source>
</reference>
<evidence type="ECO:0000259" key="3">
    <source>
        <dbReference type="SMART" id="SM00822"/>
    </source>
</evidence>
<dbReference type="PRINTS" id="PR00080">
    <property type="entry name" value="SDRFAMILY"/>
</dbReference>
<dbReference type="CDD" id="cd05233">
    <property type="entry name" value="SDR_c"/>
    <property type="match status" value="1"/>
</dbReference>
<dbReference type="Pfam" id="PF13561">
    <property type="entry name" value="adh_short_C2"/>
    <property type="match status" value="1"/>
</dbReference>
<dbReference type="InterPro" id="IPR002347">
    <property type="entry name" value="SDR_fam"/>
</dbReference>
<keyword evidence="5" id="KW-1185">Reference proteome</keyword>
<dbReference type="Proteomes" id="UP001595891">
    <property type="component" value="Unassembled WGS sequence"/>
</dbReference>
<evidence type="ECO:0000256" key="2">
    <source>
        <dbReference type="ARBA" id="ARBA00023002"/>
    </source>
</evidence>
<comment type="caution">
    <text evidence="4">The sequence shown here is derived from an EMBL/GenBank/DDBJ whole genome shotgun (WGS) entry which is preliminary data.</text>
</comment>
<organism evidence="4 5">
    <name type="scientific">Sphaerisporangium corydalis</name>
    <dbReference type="NCBI Taxonomy" id="1441875"/>
    <lineage>
        <taxon>Bacteria</taxon>
        <taxon>Bacillati</taxon>
        <taxon>Actinomycetota</taxon>
        <taxon>Actinomycetes</taxon>
        <taxon>Streptosporangiales</taxon>
        <taxon>Streptosporangiaceae</taxon>
        <taxon>Sphaerisporangium</taxon>
    </lineage>
</organism>
<dbReference type="PROSITE" id="PS00061">
    <property type="entry name" value="ADH_SHORT"/>
    <property type="match status" value="1"/>
</dbReference>
<dbReference type="InterPro" id="IPR036291">
    <property type="entry name" value="NAD(P)-bd_dom_sf"/>
</dbReference>
<proteinExistence type="inferred from homology"/>
<keyword evidence="2" id="KW-0560">Oxidoreductase</keyword>
<dbReference type="InterPro" id="IPR020904">
    <property type="entry name" value="Sc_DH/Rdtase_CS"/>
</dbReference>
<evidence type="ECO:0000313" key="4">
    <source>
        <dbReference type="EMBL" id="MFC4590195.1"/>
    </source>
</evidence>
<dbReference type="EMBL" id="JBHSFN010000021">
    <property type="protein sequence ID" value="MFC4590195.1"/>
    <property type="molecule type" value="Genomic_DNA"/>
</dbReference>
<comment type="similarity">
    <text evidence="1">Belongs to the short-chain dehydrogenases/reductases (SDR) family.</text>
</comment>
<protein>
    <submittedName>
        <fullName evidence="4">SDR family oxidoreductase</fullName>
    </submittedName>
</protein>
<dbReference type="SUPFAM" id="SSF51735">
    <property type="entry name" value="NAD(P)-binding Rossmann-fold domains"/>
    <property type="match status" value="1"/>
</dbReference>
<dbReference type="Gene3D" id="3.40.50.720">
    <property type="entry name" value="NAD(P)-binding Rossmann-like Domain"/>
    <property type="match status" value="1"/>
</dbReference>